<reference evidence="9" key="1">
    <citation type="submission" date="2022-09" db="EMBL/GenBank/DDBJ databases">
        <authorList>
            <person name="Li Z.-J."/>
        </authorList>
    </citation>
    <scope>NUCLEOTIDE SEQUENCE</scope>
    <source>
        <strain evidence="9">TGB11</strain>
        <plasmid evidence="9">unnamed</plasmid>
    </source>
</reference>
<dbReference type="Gene3D" id="3.40.309.10">
    <property type="entry name" value="Aldehyde Dehydrogenase, Chain A, domain 2"/>
    <property type="match status" value="1"/>
</dbReference>
<keyword evidence="2 4" id="KW-0560">Oxidoreductase</keyword>
<dbReference type="PROSITE" id="PS00687">
    <property type="entry name" value="ALDEHYDE_DEHYDR_GLU"/>
    <property type="match status" value="1"/>
</dbReference>
<dbReference type="InterPro" id="IPR016163">
    <property type="entry name" value="Ald_DH_C"/>
</dbReference>
<sequence length="478" mass="54593">MTEPGSQWLETVKEMRETFDAQKEQVSQCPFLEYSHRRDALLRLRQAIKQKSPALQQALSDDYGYRAPVDTEIADILPLLHQIDYTRRRLKRWMKPQKRRPGITLLGTQLVVHQQPKGVVGIIVPWNFPIMLAVSPLICAVAAGNRVMLKLSEFTPNTNQVLRALIAEVFSPNEVAVVEGEVEVSRRFTELEFDHLFFTGSTQVGRQVMLAAADNLTPVTLELGGKSPVIIDDQIDMDVAVSRLIYGKCLNAGQICVAPDYVLCPEHRQEAFIHAYQRAFRALYPDFEANPDYSQIINQTQATRLEETLKDALDKGARRWCALDQQTVPTAENKRWPTQLLTHVTDDMRVMREEIFGPLLPVVTYQDFSEALRYIQARPRPLALYLMSNDAEIRTQATTQLHAGGMGINETLFHVAAEDAPFGGIGDSGMGHYHGIEGFYTFSHSKTVLTRDKWDTSFLVKPPYNRWYKRLMRWWLMR</sequence>
<evidence type="ECO:0000256" key="2">
    <source>
        <dbReference type="ARBA" id="ARBA00023002"/>
    </source>
</evidence>
<proteinExistence type="inferred from homology"/>
<dbReference type="CDD" id="cd07133">
    <property type="entry name" value="ALDH_CALDH_CalB"/>
    <property type="match status" value="1"/>
</dbReference>
<dbReference type="Pfam" id="PF00171">
    <property type="entry name" value="Aldedh"/>
    <property type="match status" value="1"/>
</dbReference>
<comment type="similarity">
    <text evidence="1 4 7">Belongs to the aldehyde dehydrogenase family.</text>
</comment>
<dbReference type="InterPro" id="IPR016161">
    <property type="entry name" value="Ald_DH/histidinol_DH"/>
</dbReference>
<dbReference type="RefSeq" id="WP_269580432.1">
    <property type="nucleotide sequence ID" value="NZ_CP114589.1"/>
</dbReference>
<keyword evidence="9" id="KW-0614">Plasmid</keyword>
<evidence type="ECO:0000313" key="9">
    <source>
        <dbReference type="EMBL" id="WBA10418.1"/>
    </source>
</evidence>
<feature type="domain" description="Aldehyde dehydrogenase" evidence="8">
    <location>
        <begin position="12"/>
        <end position="448"/>
    </location>
</feature>
<evidence type="ECO:0000256" key="4">
    <source>
        <dbReference type="PIRNR" id="PIRNR036492"/>
    </source>
</evidence>
<dbReference type="GO" id="GO:0004029">
    <property type="term" value="F:aldehyde dehydrogenase (NAD+) activity"/>
    <property type="evidence" value="ECO:0007669"/>
    <property type="project" value="TreeGrafter"/>
</dbReference>
<geneLocation type="plasmid" evidence="9 10">
    <name>unnamed</name>
</geneLocation>
<gene>
    <name evidence="9" type="ORF">N8M53_13765</name>
</gene>
<evidence type="ECO:0000256" key="6">
    <source>
        <dbReference type="PROSITE-ProRule" id="PRU10007"/>
    </source>
</evidence>
<dbReference type="PANTHER" id="PTHR43570:SF20">
    <property type="entry name" value="ALDEHYDE DEHYDROGENASE ALDX-RELATED"/>
    <property type="match status" value="1"/>
</dbReference>
<dbReference type="InterPro" id="IPR012394">
    <property type="entry name" value="Aldehyde_DH_NAD(P)"/>
</dbReference>
<organism evidence="9 10">
    <name type="scientific">Salinivibrio kushneri</name>
    <dbReference type="NCBI Taxonomy" id="1908198"/>
    <lineage>
        <taxon>Bacteria</taxon>
        <taxon>Pseudomonadati</taxon>
        <taxon>Pseudomonadota</taxon>
        <taxon>Gammaproteobacteria</taxon>
        <taxon>Vibrionales</taxon>
        <taxon>Vibrionaceae</taxon>
        <taxon>Salinivibrio</taxon>
    </lineage>
</organism>
<name>A0AA47KP93_9GAMM</name>
<dbReference type="GO" id="GO:0005737">
    <property type="term" value="C:cytoplasm"/>
    <property type="evidence" value="ECO:0007669"/>
    <property type="project" value="TreeGrafter"/>
</dbReference>
<feature type="active site" evidence="5">
    <location>
        <position position="256"/>
    </location>
</feature>
<protein>
    <recommendedName>
        <fullName evidence="4">Aldehyde dehydrogenase</fullName>
    </recommendedName>
</protein>
<dbReference type="InterPro" id="IPR015590">
    <property type="entry name" value="Aldehyde_DH_dom"/>
</dbReference>
<evidence type="ECO:0000256" key="1">
    <source>
        <dbReference type="ARBA" id="ARBA00009986"/>
    </source>
</evidence>
<evidence type="ECO:0000313" key="10">
    <source>
        <dbReference type="Proteomes" id="UP001164748"/>
    </source>
</evidence>
<accession>A0AA47KP93</accession>
<dbReference type="GO" id="GO:0006081">
    <property type="term" value="P:aldehyde metabolic process"/>
    <property type="evidence" value="ECO:0007669"/>
    <property type="project" value="InterPro"/>
</dbReference>
<feature type="active site" evidence="5 6">
    <location>
        <position position="222"/>
    </location>
</feature>
<dbReference type="InterPro" id="IPR029510">
    <property type="entry name" value="Ald_DH_CS_GLU"/>
</dbReference>
<dbReference type="Proteomes" id="UP001164748">
    <property type="component" value="Plasmid unnamed"/>
</dbReference>
<dbReference type="EMBL" id="CP114589">
    <property type="protein sequence ID" value="WBA10418.1"/>
    <property type="molecule type" value="Genomic_DNA"/>
</dbReference>
<dbReference type="SUPFAM" id="SSF53720">
    <property type="entry name" value="ALDH-like"/>
    <property type="match status" value="1"/>
</dbReference>
<evidence type="ECO:0000256" key="3">
    <source>
        <dbReference type="ARBA" id="ARBA00023027"/>
    </source>
</evidence>
<dbReference type="PANTHER" id="PTHR43570">
    <property type="entry name" value="ALDEHYDE DEHYDROGENASE"/>
    <property type="match status" value="1"/>
</dbReference>
<dbReference type="InterPro" id="IPR016162">
    <property type="entry name" value="Ald_DH_N"/>
</dbReference>
<dbReference type="Gene3D" id="3.40.605.10">
    <property type="entry name" value="Aldehyde Dehydrogenase, Chain A, domain 1"/>
    <property type="match status" value="1"/>
</dbReference>
<dbReference type="PIRSF" id="PIRSF036492">
    <property type="entry name" value="ALDH"/>
    <property type="match status" value="1"/>
</dbReference>
<keyword evidence="3" id="KW-0520">NAD</keyword>
<dbReference type="AlphaFoldDB" id="A0AA47KP93"/>
<evidence type="ECO:0000256" key="5">
    <source>
        <dbReference type="PIRSR" id="PIRSR036492-1"/>
    </source>
</evidence>
<evidence type="ECO:0000259" key="8">
    <source>
        <dbReference type="Pfam" id="PF00171"/>
    </source>
</evidence>
<evidence type="ECO:0000256" key="7">
    <source>
        <dbReference type="RuleBase" id="RU003345"/>
    </source>
</evidence>